<dbReference type="Proteomes" id="UP000294683">
    <property type="component" value="Unassembled WGS sequence"/>
</dbReference>
<evidence type="ECO:0000313" key="2">
    <source>
        <dbReference type="EMBL" id="TDP27417.1"/>
    </source>
</evidence>
<protein>
    <submittedName>
        <fullName evidence="1">Uncharacterized protein</fullName>
    </submittedName>
</protein>
<dbReference type="RefSeq" id="WP_103854462.1">
    <property type="nucleotide sequence ID" value="NZ_PQVJ01000060.1"/>
</dbReference>
<gene>
    <name evidence="2" type="ORF">EV689_11220</name>
    <name evidence="1" type="ORF">NCTC11188_01632</name>
</gene>
<accession>A0A379AZ36</accession>
<proteinExistence type="predicted"/>
<organism evidence="1 3">
    <name type="scientific">Avibacterium gallinarum</name>
    <name type="common">Pasteurella gallinarum</name>
    <dbReference type="NCBI Taxonomy" id="755"/>
    <lineage>
        <taxon>Bacteria</taxon>
        <taxon>Pseudomonadati</taxon>
        <taxon>Pseudomonadota</taxon>
        <taxon>Gammaproteobacteria</taxon>
        <taxon>Pasteurellales</taxon>
        <taxon>Pasteurellaceae</taxon>
        <taxon>Avibacterium</taxon>
    </lineage>
</organism>
<name>A0A379AZ36_AVIGA</name>
<keyword evidence="4" id="KW-1185">Reference proteome</keyword>
<dbReference type="EMBL" id="UGSQ01000003">
    <property type="protein sequence ID" value="SUB27339.1"/>
    <property type="molecule type" value="Genomic_DNA"/>
</dbReference>
<dbReference type="EMBL" id="SNXJ01000012">
    <property type="protein sequence ID" value="TDP27417.1"/>
    <property type="molecule type" value="Genomic_DNA"/>
</dbReference>
<sequence>MKCRIAKETQLSSAITHYLEKRPLLRFMSLYDDNEPYPLTDVITLLNERIKRLESDVLQYPNNETYHYGLIRAKNQLAKLIKLYKKELTQ</sequence>
<dbReference type="Proteomes" id="UP000255113">
    <property type="component" value="Unassembled WGS sequence"/>
</dbReference>
<evidence type="ECO:0000313" key="3">
    <source>
        <dbReference type="Proteomes" id="UP000255113"/>
    </source>
</evidence>
<evidence type="ECO:0000313" key="1">
    <source>
        <dbReference type="EMBL" id="SUB27339.1"/>
    </source>
</evidence>
<reference evidence="1 3" key="1">
    <citation type="submission" date="2018-06" db="EMBL/GenBank/DDBJ databases">
        <authorList>
            <consortium name="Pathogen Informatics"/>
            <person name="Doyle S."/>
        </authorList>
    </citation>
    <scope>NUCLEOTIDE SEQUENCE [LARGE SCALE GENOMIC DNA]</scope>
    <source>
        <strain evidence="1 3">NCTC11188</strain>
    </source>
</reference>
<dbReference type="AlphaFoldDB" id="A0A379AZ36"/>
<evidence type="ECO:0000313" key="4">
    <source>
        <dbReference type="Proteomes" id="UP000294683"/>
    </source>
</evidence>
<reference evidence="2 4" key="2">
    <citation type="submission" date="2019-03" db="EMBL/GenBank/DDBJ databases">
        <title>Genomic Encyclopedia of Type Strains, Phase IV (KMG-IV): sequencing the most valuable type-strain genomes for metagenomic binning, comparative biology and taxonomic classification.</title>
        <authorList>
            <person name="Goeker M."/>
        </authorList>
    </citation>
    <scope>NUCLEOTIDE SEQUENCE [LARGE SCALE GENOMIC DNA]</scope>
    <source>
        <strain evidence="2 4">DSM 17481</strain>
    </source>
</reference>